<dbReference type="GO" id="GO:0055129">
    <property type="term" value="P:L-proline biosynthetic process"/>
    <property type="evidence" value="ECO:0007669"/>
    <property type="project" value="UniProtKB-UniRule"/>
</dbReference>
<dbReference type="InterPro" id="IPR029036">
    <property type="entry name" value="P5CR_dimer"/>
</dbReference>
<name>A0A3M0D7R0_9PROT</name>
<dbReference type="PANTHER" id="PTHR11645:SF0">
    <property type="entry name" value="PYRROLINE-5-CARBOXYLATE REDUCTASE 3"/>
    <property type="match status" value="1"/>
</dbReference>
<evidence type="ECO:0000256" key="2">
    <source>
        <dbReference type="ARBA" id="ARBA00022857"/>
    </source>
</evidence>
<dbReference type="Proteomes" id="UP000271227">
    <property type="component" value="Unassembled WGS sequence"/>
</dbReference>
<evidence type="ECO:0000259" key="8">
    <source>
        <dbReference type="Pfam" id="PF14748"/>
    </source>
</evidence>
<comment type="function">
    <text evidence="4">Catalyzes the reduction of 1-pyrroline-5-carboxylate (PCA) to L-proline.</text>
</comment>
<dbReference type="InParanoid" id="A0A3M0D7R0"/>
<evidence type="ECO:0000256" key="4">
    <source>
        <dbReference type="HAMAP-Rule" id="MF_01925"/>
    </source>
</evidence>
<dbReference type="HAMAP" id="MF_01925">
    <property type="entry name" value="P5C_reductase"/>
    <property type="match status" value="1"/>
</dbReference>
<keyword evidence="4" id="KW-0641">Proline biosynthesis</keyword>
<evidence type="ECO:0000259" key="7">
    <source>
        <dbReference type="Pfam" id="PF03807"/>
    </source>
</evidence>
<evidence type="ECO:0000256" key="5">
    <source>
        <dbReference type="NCBIfam" id="TIGR00112"/>
    </source>
</evidence>
<dbReference type="UniPathway" id="UPA00098">
    <property type="reaction ID" value="UER00361"/>
</dbReference>
<evidence type="ECO:0000256" key="1">
    <source>
        <dbReference type="ARBA" id="ARBA00005525"/>
    </source>
</evidence>
<reference evidence="9 10" key="1">
    <citation type="submission" date="2018-10" db="EMBL/GenBank/DDBJ databases">
        <title>Genomic Encyclopedia of Archaeal and Bacterial Type Strains, Phase II (KMG-II): from individual species to whole genera.</title>
        <authorList>
            <person name="Goeker M."/>
        </authorList>
    </citation>
    <scope>NUCLEOTIDE SEQUENCE [LARGE SCALE GENOMIC DNA]</scope>
    <source>
        <strain evidence="9 10">DSM 25217</strain>
    </source>
</reference>
<dbReference type="Pfam" id="PF14748">
    <property type="entry name" value="P5CR_dimer"/>
    <property type="match status" value="1"/>
</dbReference>
<evidence type="ECO:0000313" key="9">
    <source>
        <dbReference type="EMBL" id="RMB12313.1"/>
    </source>
</evidence>
<dbReference type="OrthoDB" id="9805754at2"/>
<dbReference type="NCBIfam" id="TIGR00112">
    <property type="entry name" value="proC"/>
    <property type="match status" value="1"/>
</dbReference>
<evidence type="ECO:0000256" key="6">
    <source>
        <dbReference type="PIRSR" id="PIRSR000193-1"/>
    </source>
</evidence>
<dbReference type="GO" id="GO:0005737">
    <property type="term" value="C:cytoplasm"/>
    <property type="evidence" value="ECO:0007669"/>
    <property type="project" value="UniProtKB-SubCell"/>
</dbReference>
<feature type="domain" description="Pyrroline-5-carboxylate reductase dimerisation" evidence="8">
    <location>
        <begin position="180"/>
        <end position="285"/>
    </location>
</feature>
<keyword evidence="2 4" id="KW-0521">NADP</keyword>
<keyword evidence="10" id="KW-1185">Reference proteome</keyword>
<sequence>MFEQFSPDMPLLLVGCGRMGQALAAGWLARGLTSDALWVLDPACDRSALPDVPGEHWAASPEGLAAMSVPRTAVIAVKPQIMGTVLPGLAALLGPETLVISVAAGTTLASLAAGLSAGTVSGTAPGLSDRPRLIRAMPNTPAAVGQGMTGLVGPGCDAGDKQLAGALMGAVGKTVWIADEALMDSVTAVSGSGPAYVFYFVECLAAAARDVGLDPESADLLARQTVIGAACLMDADPSKPAATLRDEVTSPGGTTAAALDVLMAADSLAPLVRQAVRAARDRGRALAGDD</sequence>
<dbReference type="RefSeq" id="WP_121937730.1">
    <property type="nucleotide sequence ID" value="NZ_REFR01000009.1"/>
</dbReference>
<dbReference type="Gene3D" id="1.10.3730.10">
    <property type="entry name" value="ProC C-terminal domain-like"/>
    <property type="match status" value="1"/>
</dbReference>
<comment type="catalytic activity">
    <reaction evidence="4">
        <text>L-proline + NADP(+) = (S)-1-pyrroline-5-carboxylate + NADPH + 2 H(+)</text>
        <dbReference type="Rhea" id="RHEA:14109"/>
        <dbReference type="ChEBI" id="CHEBI:15378"/>
        <dbReference type="ChEBI" id="CHEBI:17388"/>
        <dbReference type="ChEBI" id="CHEBI:57783"/>
        <dbReference type="ChEBI" id="CHEBI:58349"/>
        <dbReference type="ChEBI" id="CHEBI:60039"/>
        <dbReference type="EC" id="1.5.1.2"/>
    </reaction>
</comment>
<organism evidence="9 10">
    <name type="scientific">Eilatimonas milleporae</name>
    <dbReference type="NCBI Taxonomy" id="911205"/>
    <lineage>
        <taxon>Bacteria</taxon>
        <taxon>Pseudomonadati</taxon>
        <taxon>Pseudomonadota</taxon>
        <taxon>Alphaproteobacteria</taxon>
        <taxon>Kordiimonadales</taxon>
        <taxon>Kordiimonadaceae</taxon>
        <taxon>Eilatimonas</taxon>
    </lineage>
</organism>
<dbReference type="Gene3D" id="3.40.50.720">
    <property type="entry name" value="NAD(P)-binding Rossmann-like Domain"/>
    <property type="match status" value="1"/>
</dbReference>
<dbReference type="InterPro" id="IPR036291">
    <property type="entry name" value="NAD(P)-bd_dom_sf"/>
</dbReference>
<dbReference type="InterPro" id="IPR008927">
    <property type="entry name" value="6-PGluconate_DH-like_C_sf"/>
</dbReference>
<dbReference type="EMBL" id="REFR01000009">
    <property type="protein sequence ID" value="RMB12313.1"/>
    <property type="molecule type" value="Genomic_DNA"/>
</dbReference>
<keyword evidence="3 4" id="KW-0560">Oxidoreductase</keyword>
<keyword evidence="4" id="KW-0963">Cytoplasm</keyword>
<dbReference type="PANTHER" id="PTHR11645">
    <property type="entry name" value="PYRROLINE-5-CARBOXYLATE REDUCTASE"/>
    <property type="match status" value="1"/>
</dbReference>
<dbReference type="AlphaFoldDB" id="A0A3M0D7R0"/>
<dbReference type="GO" id="GO:0004735">
    <property type="term" value="F:pyrroline-5-carboxylate reductase activity"/>
    <property type="evidence" value="ECO:0007669"/>
    <property type="project" value="UniProtKB-UniRule"/>
</dbReference>
<evidence type="ECO:0000313" key="10">
    <source>
        <dbReference type="Proteomes" id="UP000271227"/>
    </source>
</evidence>
<keyword evidence="4" id="KW-0028">Amino-acid biosynthesis</keyword>
<gene>
    <name evidence="4" type="primary">proC</name>
    <name evidence="9" type="ORF">BXY39_0809</name>
</gene>
<comment type="subcellular location">
    <subcellularLocation>
        <location evidence="4">Cytoplasm</location>
    </subcellularLocation>
</comment>
<dbReference type="Pfam" id="PF03807">
    <property type="entry name" value="F420_oxidored"/>
    <property type="match status" value="1"/>
</dbReference>
<dbReference type="PIRSF" id="PIRSF000193">
    <property type="entry name" value="Pyrrol-5-carb_rd"/>
    <property type="match status" value="1"/>
</dbReference>
<comment type="pathway">
    <text evidence="4">Amino-acid biosynthesis; L-proline biosynthesis; L-proline from L-glutamate 5-semialdehyde: step 1/1.</text>
</comment>
<dbReference type="SUPFAM" id="SSF48179">
    <property type="entry name" value="6-phosphogluconate dehydrogenase C-terminal domain-like"/>
    <property type="match status" value="1"/>
</dbReference>
<dbReference type="FunFam" id="1.10.3730.10:FF:000001">
    <property type="entry name" value="Pyrroline-5-carboxylate reductase"/>
    <property type="match status" value="1"/>
</dbReference>
<proteinExistence type="inferred from homology"/>
<feature type="binding site" evidence="6">
    <location>
        <begin position="76"/>
        <end position="79"/>
    </location>
    <ligand>
        <name>NADP(+)</name>
        <dbReference type="ChEBI" id="CHEBI:58349"/>
    </ligand>
</feature>
<dbReference type="SUPFAM" id="SSF51735">
    <property type="entry name" value="NAD(P)-binding Rossmann-fold domains"/>
    <property type="match status" value="1"/>
</dbReference>
<dbReference type="EC" id="1.5.1.2" evidence="4 5"/>
<protein>
    <recommendedName>
        <fullName evidence="4 5">Pyrroline-5-carboxylate reductase</fullName>
        <shortName evidence="4">P5C reductase</shortName>
        <shortName evidence="4">P5CR</shortName>
        <ecNumber evidence="4 5">1.5.1.2</ecNumber>
    </recommendedName>
    <alternativeName>
        <fullName evidence="4">PCA reductase</fullName>
    </alternativeName>
</protein>
<dbReference type="InterPro" id="IPR028939">
    <property type="entry name" value="P5C_Rdtase_cat_N"/>
</dbReference>
<dbReference type="FunCoup" id="A0A3M0D7R0">
    <property type="interactions" value="481"/>
</dbReference>
<feature type="domain" description="Pyrroline-5-carboxylate reductase catalytic N-terminal" evidence="7">
    <location>
        <begin position="13"/>
        <end position="105"/>
    </location>
</feature>
<comment type="catalytic activity">
    <reaction evidence="4">
        <text>L-proline + NAD(+) = (S)-1-pyrroline-5-carboxylate + NADH + 2 H(+)</text>
        <dbReference type="Rhea" id="RHEA:14105"/>
        <dbReference type="ChEBI" id="CHEBI:15378"/>
        <dbReference type="ChEBI" id="CHEBI:17388"/>
        <dbReference type="ChEBI" id="CHEBI:57540"/>
        <dbReference type="ChEBI" id="CHEBI:57945"/>
        <dbReference type="ChEBI" id="CHEBI:60039"/>
        <dbReference type="EC" id="1.5.1.2"/>
    </reaction>
</comment>
<evidence type="ECO:0000256" key="3">
    <source>
        <dbReference type="ARBA" id="ARBA00023002"/>
    </source>
</evidence>
<dbReference type="InterPro" id="IPR000304">
    <property type="entry name" value="Pyrroline-COOH_reductase"/>
</dbReference>
<comment type="similarity">
    <text evidence="1 4">Belongs to the pyrroline-5-carboxylate reductase family.</text>
</comment>
<accession>A0A3M0D7R0</accession>
<comment type="caution">
    <text evidence="9">The sequence shown here is derived from an EMBL/GenBank/DDBJ whole genome shotgun (WGS) entry which is preliminary data.</text>
</comment>